<dbReference type="GO" id="GO:0008113">
    <property type="term" value="F:peptide-methionine (S)-S-oxide reductase activity"/>
    <property type="evidence" value="ECO:0007669"/>
    <property type="project" value="UniProtKB-EC"/>
</dbReference>
<accession>A0AAD8ZU57</accession>
<dbReference type="EC" id="1.8.4.11" evidence="2"/>
<keyword evidence="10" id="KW-1185">Reference proteome</keyword>
<dbReference type="SUPFAM" id="SSF55068">
    <property type="entry name" value="Peptide methionine sulfoxide reductase"/>
    <property type="match status" value="1"/>
</dbReference>
<dbReference type="Gene3D" id="3.30.1060.10">
    <property type="entry name" value="Peptide methionine sulphoxide reductase MsrA"/>
    <property type="match status" value="1"/>
</dbReference>
<reference evidence="9" key="1">
    <citation type="submission" date="2023-03" db="EMBL/GenBank/DDBJ databases">
        <title>Electrophorus voltai genome.</title>
        <authorList>
            <person name="Bian C."/>
        </authorList>
    </citation>
    <scope>NUCLEOTIDE SEQUENCE</scope>
    <source>
        <strain evidence="9">CB-2022</strain>
        <tissue evidence="9">Muscle</tissue>
    </source>
</reference>
<comment type="similarity">
    <text evidence="1">Belongs to the MsrA Met sulfoxide reductase family.</text>
</comment>
<dbReference type="GO" id="GO:0034599">
    <property type="term" value="P:cellular response to oxidative stress"/>
    <property type="evidence" value="ECO:0007669"/>
    <property type="project" value="TreeGrafter"/>
</dbReference>
<evidence type="ECO:0000256" key="1">
    <source>
        <dbReference type="ARBA" id="ARBA00005591"/>
    </source>
</evidence>
<feature type="domain" description="Peptide methionine sulphoxide reductase MsrA" evidence="8">
    <location>
        <begin position="215"/>
        <end position="255"/>
    </location>
</feature>
<dbReference type="InterPro" id="IPR002569">
    <property type="entry name" value="Met_Sox_Rdtase_MsrA_dom"/>
</dbReference>
<sequence length="257" mass="28486">MTHNSRNGTNDCGEEAVRLMTAAGLLLERMEAATIRPPQTLAQRAHSSLSVWRGAAGEWNGDSQASWVWVICREGGKVVQSRDSILARARDTIAILSPMCELSQSPLTCLFNPRRAIGGEGVRQKHHLPVKQQIVCSTEPPARVQRVGAIREKEQRWESNRVLSSTAWEAGSSLHSPRKAEVLLDSQLAVSACLAAMKRYKKRKSTVTSWLYSAGMGCFWGTDLKFWLQKGVYSIQVGYSGGYTPNMTYEEVCTSRP</sequence>
<comment type="catalytic activity">
    <reaction evidence="7">
        <text>[thioredoxin]-disulfide + L-methionine + H2O = L-methionine (S)-S-oxide + [thioredoxin]-dithiol</text>
        <dbReference type="Rhea" id="RHEA:19993"/>
        <dbReference type="Rhea" id="RHEA-COMP:10698"/>
        <dbReference type="Rhea" id="RHEA-COMP:10700"/>
        <dbReference type="ChEBI" id="CHEBI:15377"/>
        <dbReference type="ChEBI" id="CHEBI:29950"/>
        <dbReference type="ChEBI" id="CHEBI:50058"/>
        <dbReference type="ChEBI" id="CHEBI:57844"/>
        <dbReference type="ChEBI" id="CHEBI:58772"/>
        <dbReference type="EC" id="1.8.4.11"/>
    </reaction>
</comment>
<comment type="catalytic activity">
    <reaction evidence="6">
        <text>L-methionyl-[protein] + [thioredoxin]-disulfide + H2O = L-methionyl-(S)-S-oxide-[protein] + [thioredoxin]-dithiol</text>
        <dbReference type="Rhea" id="RHEA:14217"/>
        <dbReference type="Rhea" id="RHEA-COMP:10698"/>
        <dbReference type="Rhea" id="RHEA-COMP:10700"/>
        <dbReference type="Rhea" id="RHEA-COMP:12313"/>
        <dbReference type="Rhea" id="RHEA-COMP:12315"/>
        <dbReference type="ChEBI" id="CHEBI:15377"/>
        <dbReference type="ChEBI" id="CHEBI:16044"/>
        <dbReference type="ChEBI" id="CHEBI:29950"/>
        <dbReference type="ChEBI" id="CHEBI:44120"/>
        <dbReference type="ChEBI" id="CHEBI:50058"/>
        <dbReference type="EC" id="1.8.4.11"/>
    </reaction>
</comment>
<dbReference type="EMBL" id="JAROKS010000003">
    <property type="protein sequence ID" value="KAK1805437.1"/>
    <property type="molecule type" value="Genomic_DNA"/>
</dbReference>
<evidence type="ECO:0000313" key="10">
    <source>
        <dbReference type="Proteomes" id="UP001239994"/>
    </source>
</evidence>
<keyword evidence="3" id="KW-0560">Oxidoreductase</keyword>
<dbReference type="GO" id="GO:0005737">
    <property type="term" value="C:cytoplasm"/>
    <property type="evidence" value="ECO:0007669"/>
    <property type="project" value="TreeGrafter"/>
</dbReference>
<dbReference type="PANTHER" id="PTHR42799:SF2">
    <property type="entry name" value="MITOCHONDRIAL PEPTIDE METHIONINE SULFOXIDE REDUCTASE"/>
    <property type="match status" value="1"/>
</dbReference>
<evidence type="ECO:0000256" key="3">
    <source>
        <dbReference type="ARBA" id="ARBA00023002"/>
    </source>
</evidence>
<evidence type="ECO:0000259" key="8">
    <source>
        <dbReference type="Pfam" id="PF01625"/>
    </source>
</evidence>
<dbReference type="PANTHER" id="PTHR42799">
    <property type="entry name" value="MITOCHONDRIAL PEPTIDE METHIONINE SULFOXIDE REDUCTASE"/>
    <property type="match status" value="1"/>
</dbReference>
<dbReference type="Pfam" id="PF01625">
    <property type="entry name" value="PMSR"/>
    <property type="match status" value="1"/>
</dbReference>
<evidence type="ECO:0000256" key="4">
    <source>
        <dbReference type="ARBA" id="ARBA00030273"/>
    </source>
</evidence>
<gene>
    <name evidence="9" type="ORF">P4O66_019749</name>
</gene>
<evidence type="ECO:0000313" key="9">
    <source>
        <dbReference type="EMBL" id="KAK1805437.1"/>
    </source>
</evidence>
<dbReference type="AlphaFoldDB" id="A0AAD8ZU57"/>
<proteinExistence type="inferred from homology"/>
<comment type="caution">
    <text evidence="9">The sequence shown here is derived from an EMBL/GenBank/DDBJ whole genome shotgun (WGS) entry which is preliminary data.</text>
</comment>
<evidence type="ECO:0000256" key="6">
    <source>
        <dbReference type="ARBA" id="ARBA00047806"/>
    </source>
</evidence>
<organism evidence="9 10">
    <name type="scientific">Electrophorus voltai</name>
    <dbReference type="NCBI Taxonomy" id="2609070"/>
    <lineage>
        <taxon>Eukaryota</taxon>
        <taxon>Metazoa</taxon>
        <taxon>Chordata</taxon>
        <taxon>Craniata</taxon>
        <taxon>Vertebrata</taxon>
        <taxon>Euteleostomi</taxon>
        <taxon>Actinopterygii</taxon>
        <taxon>Neopterygii</taxon>
        <taxon>Teleostei</taxon>
        <taxon>Ostariophysi</taxon>
        <taxon>Gymnotiformes</taxon>
        <taxon>Gymnotoidei</taxon>
        <taxon>Gymnotidae</taxon>
        <taxon>Electrophorus</taxon>
    </lineage>
</organism>
<evidence type="ECO:0000256" key="7">
    <source>
        <dbReference type="ARBA" id="ARBA00048782"/>
    </source>
</evidence>
<evidence type="ECO:0000256" key="2">
    <source>
        <dbReference type="ARBA" id="ARBA00012502"/>
    </source>
</evidence>
<dbReference type="InterPro" id="IPR036509">
    <property type="entry name" value="Met_Sox_Rdtase_MsrA_sf"/>
</dbReference>
<name>A0AAD8ZU57_9TELE</name>
<dbReference type="InterPro" id="IPR050162">
    <property type="entry name" value="MsrA_MetSO_reductase"/>
</dbReference>
<protein>
    <recommendedName>
        <fullName evidence="2">peptide-methionine (S)-S-oxide reductase</fullName>
        <ecNumber evidence="2">1.8.4.11</ecNumber>
    </recommendedName>
    <alternativeName>
        <fullName evidence="5">Peptide-methionine (S)-S-oxide reductase</fullName>
    </alternativeName>
    <alternativeName>
        <fullName evidence="4">Protein-methionine-S-oxide reductase</fullName>
    </alternativeName>
</protein>
<evidence type="ECO:0000256" key="5">
    <source>
        <dbReference type="ARBA" id="ARBA00030643"/>
    </source>
</evidence>
<dbReference type="Proteomes" id="UP001239994">
    <property type="component" value="Unassembled WGS sequence"/>
</dbReference>